<proteinExistence type="inferred from homology"/>
<comment type="similarity">
    <text evidence="9">Belongs to the peroxiredoxin family. BCP/PrxQ subfamily.</text>
</comment>
<dbReference type="EC" id="1.11.1.24" evidence="2"/>
<evidence type="ECO:0000256" key="1">
    <source>
        <dbReference type="ARBA" id="ARBA00003330"/>
    </source>
</evidence>
<dbReference type="Proteomes" id="UP001060012">
    <property type="component" value="Chromosome"/>
</dbReference>
<evidence type="ECO:0000256" key="9">
    <source>
        <dbReference type="ARBA" id="ARBA00038489"/>
    </source>
</evidence>
<dbReference type="InterPro" id="IPR036249">
    <property type="entry name" value="Thioredoxin-like_sf"/>
</dbReference>
<feature type="domain" description="Thioredoxin" evidence="12">
    <location>
        <begin position="44"/>
        <end position="217"/>
    </location>
</feature>
<dbReference type="PANTHER" id="PTHR42801">
    <property type="entry name" value="THIOREDOXIN-DEPENDENT PEROXIDE REDUCTASE"/>
    <property type="match status" value="1"/>
</dbReference>
<accession>A0ABY5E5Q1</accession>
<comment type="catalytic activity">
    <reaction evidence="11">
        <text>a hydroperoxide + [thioredoxin]-dithiol = an alcohol + [thioredoxin]-disulfide + H2O</text>
        <dbReference type="Rhea" id="RHEA:62620"/>
        <dbReference type="Rhea" id="RHEA-COMP:10698"/>
        <dbReference type="Rhea" id="RHEA-COMP:10700"/>
        <dbReference type="ChEBI" id="CHEBI:15377"/>
        <dbReference type="ChEBI" id="CHEBI:29950"/>
        <dbReference type="ChEBI" id="CHEBI:30879"/>
        <dbReference type="ChEBI" id="CHEBI:35924"/>
        <dbReference type="ChEBI" id="CHEBI:50058"/>
        <dbReference type="EC" id="1.11.1.24"/>
    </reaction>
</comment>
<evidence type="ECO:0000256" key="7">
    <source>
        <dbReference type="ARBA" id="ARBA00023284"/>
    </source>
</evidence>
<evidence type="ECO:0000313" key="13">
    <source>
        <dbReference type="EMBL" id="UTJ07486.1"/>
    </source>
</evidence>
<organism evidence="13 14">
    <name type="scientific">Arcobacter roscoffensis</name>
    <dbReference type="NCBI Taxonomy" id="2961520"/>
    <lineage>
        <taxon>Bacteria</taxon>
        <taxon>Pseudomonadati</taxon>
        <taxon>Campylobacterota</taxon>
        <taxon>Epsilonproteobacteria</taxon>
        <taxon>Campylobacterales</taxon>
        <taxon>Arcobacteraceae</taxon>
        <taxon>Arcobacter</taxon>
    </lineage>
</organism>
<dbReference type="Gene3D" id="3.40.30.10">
    <property type="entry name" value="Glutaredoxin"/>
    <property type="match status" value="1"/>
</dbReference>
<sequence length="217" mass="24972">MSRLIDSINKYQEDFRKRVPENLQETMLNATQKLKEQKLSKNALKVSDIAKDFTLKNAINKDVNLNKLLEENEFVVLNFYRGAWCPYCNLELKAFESINEQLLNKKAKLIAISPQTPDASLTTKEKNELSFEVLSDTDNKIAKEYGLVFSLADELKPIYEKFGIDIVGSNNDDTFNLPMPATYVINKNKEILYAFIDEDYTSRSEPQEILDIISKNQ</sequence>
<keyword evidence="3" id="KW-0575">Peroxidase</keyword>
<keyword evidence="6" id="KW-1015">Disulfide bond</keyword>
<dbReference type="Pfam" id="PF00578">
    <property type="entry name" value="AhpC-TSA"/>
    <property type="match status" value="1"/>
</dbReference>
<keyword evidence="7" id="KW-0676">Redox-active center</keyword>
<evidence type="ECO:0000256" key="5">
    <source>
        <dbReference type="ARBA" id="ARBA00023002"/>
    </source>
</evidence>
<evidence type="ECO:0000256" key="3">
    <source>
        <dbReference type="ARBA" id="ARBA00022559"/>
    </source>
</evidence>
<keyword evidence="4" id="KW-0049">Antioxidant</keyword>
<evidence type="ECO:0000256" key="4">
    <source>
        <dbReference type="ARBA" id="ARBA00022862"/>
    </source>
</evidence>
<dbReference type="InterPro" id="IPR050924">
    <property type="entry name" value="Peroxiredoxin_BCP/PrxQ"/>
</dbReference>
<comment type="function">
    <text evidence="1">Thiol-specific peroxidase that catalyzes the reduction of hydrogen peroxide and organic hydroperoxides to water and alcohols, respectively. Plays a role in cell protection against oxidative stress by detoxifying peroxides and as sensor of hydrogen peroxide-mediated signaling events.</text>
</comment>
<dbReference type="SUPFAM" id="SSF52833">
    <property type="entry name" value="Thioredoxin-like"/>
    <property type="match status" value="1"/>
</dbReference>
<dbReference type="PROSITE" id="PS51352">
    <property type="entry name" value="THIOREDOXIN_2"/>
    <property type="match status" value="1"/>
</dbReference>
<name>A0ABY5E5Q1_9BACT</name>
<protein>
    <recommendedName>
        <fullName evidence="2">thioredoxin-dependent peroxiredoxin</fullName>
        <ecNumber evidence="2">1.11.1.24</ecNumber>
    </recommendedName>
    <alternativeName>
        <fullName evidence="8">Thioredoxin peroxidase</fullName>
    </alternativeName>
    <alternativeName>
        <fullName evidence="10">Thioredoxin-dependent peroxiredoxin Bcp</fullName>
    </alternativeName>
</protein>
<dbReference type="EMBL" id="CP100595">
    <property type="protein sequence ID" value="UTJ07486.1"/>
    <property type="molecule type" value="Genomic_DNA"/>
</dbReference>
<evidence type="ECO:0000256" key="6">
    <source>
        <dbReference type="ARBA" id="ARBA00023157"/>
    </source>
</evidence>
<keyword evidence="5" id="KW-0560">Oxidoreductase</keyword>
<keyword evidence="14" id="KW-1185">Reference proteome</keyword>
<evidence type="ECO:0000259" key="12">
    <source>
        <dbReference type="PROSITE" id="PS51352"/>
    </source>
</evidence>
<dbReference type="CDD" id="cd02970">
    <property type="entry name" value="PRX_like2"/>
    <property type="match status" value="1"/>
</dbReference>
<reference evidence="13" key="1">
    <citation type="submission" date="2022-07" db="EMBL/GenBank/DDBJ databases">
        <title>Arcobacter roscoffensis sp. nov., a marine bacterium isolated from coastal seawater collected from Roscoff, France.</title>
        <authorList>
            <person name="Pascual J."/>
            <person name="Lepeaux C."/>
            <person name="Methner A."/>
            <person name="Overmann J."/>
        </authorList>
    </citation>
    <scope>NUCLEOTIDE SEQUENCE</scope>
    <source>
        <strain evidence="13">ARW1-2F2</strain>
    </source>
</reference>
<dbReference type="InterPro" id="IPR013766">
    <property type="entry name" value="Thioredoxin_domain"/>
</dbReference>
<evidence type="ECO:0000256" key="10">
    <source>
        <dbReference type="ARBA" id="ARBA00042639"/>
    </source>
</evidence>
<evidence type="ECO:0000256" key="8">
    <source>
        <dbReference type="ARBA" id="ARBA00032824"/>
    </source>
</evidence>
<evidence type="ECO:0000256" key="11">
    <source>
        <dbReference type="ARBA" id="ARBA00049091"/>
    </source>
</evidence>
<dbReference type="PANTHER" id="PTHR42801:SF7">
    <property type="entry name" value="SLL1159 PROTEIN"/>
    <property type="match status" value="1"/>
</dbReference>
<evidence type="ECO:0000313" key="14">
    <source>
        <dbReference type="Proteomes" id="UP001060012"/>
    </source>
</evidence>
<gene>
    <name evidence="13" type="ORF">NJU99_05160</name>
</gene>
<evidence type="ECO:0000256" key="2">
    <source>
        <dbReference type="ARBA" id="ARBA00013017"/>
    </source>
</evidence>
<dbReference type="InterPro" id="IPR000866">
    <property type="entry name" value="AhpC/TSA"/>
</dbReference>
<dbReference type="RefSeq" id="WP_254577660.1">
    <property type="nucleotide sequence ID" value="NZ_CP100595.1"/>
</dbReference>